<evidence type="ECO:0000313" key="1">
    <source>
        <dbReference type="EMBL" id="OCL25314.1"/>
    </source>
</evidence>
<dbReference type="RefSeq" id="WP_068719226.1">
    <property type="nucleotide sequence ID" value="NZ_LWDV01000010.1"/>
</dbReference>
<sequence>MSSEEKKGNMTYTSYKIKFNNFDFISLDKLEIKKSIYEHSKAVITGVISQDNITDYEVYLTGDDPQLLITYADDDAKILFKGIIENYKFIHKNYDYYLELEALSYSRLLERKKNSRVYQNLGTTYNQVFSNIMDENPEFRIAFADESIGESQLVSEDYPVVLQYKETEWDFIKRLASYQNQILIVDDTKDDSETINILAGPHENEPQELNNVSGSKSKKTDKKNNIFDYYKIYHHEHYRSKDIFDIGKSVKYKLNNQKDTKMELIILKNRIYIDNEILCSDLTLAEKDAITVRKEKRRLPIVGRSFRAEVKQLDNMHRAQVQFLDIFDEYDEGTAYYFPLDKPYTTAYLAPEIGDIVDVYFKSKNEKHATIKSSSTDNNQEVENDPADKIITTPTGYQIKINNELILISSKDNKSLVEIKEDGLKMISDKNIVEMSSDSIKMNTEKGNVSMDSSKTELAFGSKKIEITDSAIDMK</sequence>
<proteinExistence type="predicted"/>
<dbReference type="Gene3D" id="3.55.50.10">
    <property type="entry name" value="Baseplate protein-like domains"/>
    <property type="match status" value="1"/>
</dbReference>
<keyword evidence="2" id="KW-1185">Reference proteome</keyword>
<accession>A0A1C0A5A0</accession>
<reference evidence="1 2" key="2">
    <citation type="submission" date="2016-08" db="EMBL/GenBank/DDBJ databases">
        <title>Orenia metallireducens sp. nov. strain Z6, a Novel Metal-reducing Firmicute from the Deep Subsurface.</title>
        <authorList>
            <person name="Maxim B.I."/>
            <person name="Kenneth K."/>
            <person name="Flynn T.M."/>
            <person name="Oloughlin E.J."/>
            <person name="Locke R.A."/>
            <person name="Weber J.R."/>
            <person name="Egan S.M."/>
            <person name="Mackie R.I."/>
            <person name="Cann I.K."/>
        </authorList>
    </citation>
    <scope>NUCLEOTIDE SEQUENCE [LARGE SCALE GENOMIC DNA]</scope>
    <source>
        <strain evidence="1 2">Z6</strain>
    </source>
</reference>
<comment type="caution">
    <text evidence="1">The sequence shown here is derived from an EMBL/GenBank/DDBJ whole genome shotgun (WGS) entry which is preliminary data.</text>
</comment>
<organism evidence="1 2">
    <name type="scientific">Orenia metallireducens</name>
    <dbReference type="NCBI Taxonomy" id="1413210"/>
    <lineage>
        <taxon>Bacteria</taxon>
        <taxon>Bacillati</taxon>
        <taxon>Bacillota</taxon>
        <taxon>Clostridia</taxon>
        <taxon>Halanaerobiales</taxon>
        <taxon>Halobacteroidaceae</taxon>
        <taxon>Orenia</taxon>
    </lineage>
</organism>
<evidence type="ECO:0000313" key="2">
    <source>
        <dbReference type="Proteomes" id="UP000093514"/>
    </source>
</evidence>
<protein>
    <recommendedName>
        <fullName evidence="3">Gp5/Type VI secretion system Vgr protein OB-fold domain-containing protein</fullName>
    </recommendedName>
</protein>
<dbReference type="SUPFAM" id="SSF69279">
    <property type="entry name" value="Phage tail proteins"/>
    <property type="match status" value="1"/>
</dbReference>
<dbReference type="AlphaFoldDB" id="A0A1C0A5A0"/>
<dbReference type="EMBL" id="LWDV01000010">
    <property type="protein sequence ID" value="OCL25314.1"/>
    <property type="molecule type" value="Genomic_DNA"/>
</dbReference>
<reference evidence="2" key="1">
    <citation type="submission" date="2016-07" db="EMBL/GenBank/DDBJ databases">
        <authorList>
            <person name="Florea S."/>
            <person name="Webb J.S."/>
            <person name="Jaromczyk J."/>
            <person name="Schardl C.L."/>
        </authorList>
    </citation>
    <scope>NUCLEOTIDE SEQUENCE [LARGE SCALE GENOMIC DNA]</scope>
    <source>
        <strain evidence="2">Z6</strain>
    </source>
</reference>
<evidence type="ECO:0008006" key="3">
    <source>
        <dbReference type="Google" id="ProtNLM"/>
    </source>
</evidence>
<dbReference type="OrthoDB" id="95423at2"/>
<gene>
    <name evidence="1" type="ORF">U472_13230</name>
</gene>
<name>A0A1C0A5A0_9FIRM</name>
<dbReference type="Proteomes" id="UP000093514">
    <property type="component" value="Unassembled WGS sequence"/>
</dbReference>